<evidence type="ECO:0000313" key="18">
    <source>
        <dbReference type="EMBL" id="SFF83685.1"/>
    </source>
</evidence>
<dbReference type="FunFam" id="1.10.1030.10:FF:000002">
    <property type="entry name" value="Carbamoyl-phosphate synthase large chain"/>
    <property type="match status" value="1"/>
</dbReference>
<evidence type="ECO:0000256" key="16">
    <source>
        <dbReference type="PROSITE-ProRule" id="PRU00409"/>
    </source>
</evidence>
<dbReference type="InterPro" id="IPR005483">
    <property type="entry name" value="CPSase_dom"/>
</dbReference>
<dbReference type="Gene3D" id="3.30.470.20">
    <property type="entry name" value="ATP-grasp fold, B domain"/>
    <property type="match status" value="2"/>
</dbReference>
<evidence type="ECO:0000256" key="10">
    <source>
        <dbReference type="ARBA" id="ARBA00022840"/>
    </source>
</evidence>
<evidence type="ECO:0000256" key="9">
    <source>
        <dbReference type="ARBA" id="ARBA00022741"/>
    </source>
</evidence>
<accession>A0A1I2LWL2</accession>
<dbReference type="GO" id="GO:0004087">
    <property type="term" value="F:carbamoyl-phosphate synthase (ammonia) activity"/>
    <property type="evidence" value="ECO:0007669"/>
    <property type="project" value="UniProtKB-EC"/>
</dbReference>
<protein>
    <submittedName>
        <fullName evidence="18">Carbamoyl-phosphate synthase large subunit</fullName>
    </submittedName>
</protein>
<evidence type="ECO:0000256" key="3">
    <source>
        <dbReference type="ARBA" id="ARBA00009799"/>
    </source>
</evidence>
<evidence type="ECO:0000256" key="1">
    <source>
        <dbReference type="ARBA" id="ARBA00001936"/>
    </source>
</evidence>
<evidence type="ECO:0000256" key="12">
    <source>
        <dbReference type="ARBA" id="ARBA00022975"/>
    </source>
</evidence>
<evidence type="ECO:0000256" key="8">
    <source>
        <dbReference type="ARBA" id="ARBA00022737"/>
    </source>
</evidence>
<keyword evidence="12" id="KW-0665">Pyrimidine biosynthesis</keyword>
<evidence type="ECO:0000256" key="7">
    <source>
        <dbReference type="ARBA" id="ARBA00022723"/>
    </source>
</evidence>
<evidence type="ECO:0000256" key="11">
    <source>
        <dbReference type="ARBA" id="ARBA00022842"/>
    </source>
</evidence>
<dbReference type="GO" id="GO:0006526">
    <property type="term" value="P:L-arginine biosynthetic process"/>
    <property type="evidence" value="ECO:0007669"/>
    <property type="project" value="UniProtKB-KW"/>
</dbReference>
<dbReference type="SMART" id="SM01096">
    <property type="entry name" value="CPSase_L_D3"/>
    <property type="match status" value="1"/>
</dbReference>
<dbReference type="EMBL" id="FOOG01000010">
    <property type="protein sequence ID" value="SFF83685.1"/>
    <property type="molecule type" value="Genomic_DNA"/>
</dbReference>
<dbReference type="GO" id="GO:0005524">
    <property type="term" value="F:ATP binding"/>
    <property type="evidence" value="ECO:0007669"/>
    <property type="project" value="UniProtKB-UniRule"/>
</dbReference>
<dbReference type="RefSeq" id="WP_089751567.1">
    <property type="nucleotide sequence ID" value="NZ_FOOG01000010.1"/>
</dbReference>
<dbReference type="InterPro" id="IPR006275">
    <property type="entry name" value="CPSase_lsu"/>
</dbReference>
<dbReference type="PROSITE" id="PS50975">
    <property type="entry name" value="ATP_GRASP"/>
    <property type="match status" value="2"/>
</dbReference>
<dbReference type="InterPro" id="IPR036897">
    <property type="entry name" value="CarbamoylP_synth_lsu_oligo_sf"/>
</dbReference>
<keyword evidence="9 16" id="KW-0547">Nucleotide-binding</keyword>
<keyword evidence="13" id="KW-0464">Manganese</keyword>
<keyword evidence="19" id="KW-1185">Reference proteome</keyword>
<gene>
    <name evidence="18" type="ORF">SAMN05216353_110101</name>
</gene>
<dbReference type="GO" id="GO:0006541">
    <property type="term" value="P:glutamine metabolic process"/>
    <property type="evidence" value="ECO:0007669"/>
    <property type="project" value="TreeGrafter"/>
</dbReference>
<evidence type="ECO:0000259" key="17">
    <source>
        <dbReference type="PROSITE" id="PS50975"/>
    </source>
</evidence>
<dbReference type="SUPFAM" id="SSF52440">
    <property type="entry name" value="PreATP-grasp domain"/>
    <property type="match status" value="2"/>
</dbReference>
<dbReference type="Pfam" id="PF02787">
    <property type="entry name" value="CPSase_L_D3"/>
    <property type="match status" value="1"/>
</dbReference>
<evidence type="ECO:0000256" key="4">
    <source>
        <dbReference type="ARBA" id="ARBA00022571"/>
    </source>
</evidence>
<dbReference type="SUPFAM" id="SSF48108">
    <property type="entry name" value="Carbamoyl phosphate synthetase, large subunit connection domain"/>
    <property type="match status" value="1"/>
</dbReference>
<comment type="similarity">
    <text evidence="3">Belongs to the CarB family.</text>
</comment>
<dbReference type="Pfam" id="PF02786">
    <property type="entry name" value="CPSase_L_D2"/>
    <property type="match status" value="2"/>
</dbReference>
<dbReference type="Gene3D" id="1.10.1030.10">
    <property type="entry name" value="Carbamoyl-phosphate synthetase, large subunit oligomerisation domain"/>
    <property type="match status" value="1"/>
</dbReference>
<keyword evidence="4" id="KW-0055">Arginine biosynthesis</keyword>
<comment type="catalytic activity">
    <reaction evidence="15">
        <text>hydrogencarbonate + L-glutamine + 2 ATP + H2O = carbamoyl phosphate + L-glutamate + 2 ADP + phosphate + 2 H(+)</text>
        <dbReference type="Rhea" id="RHEA:18633"/>
        <dbReference type="ChEBI" id="CHEBI:15377"/>
        <dbReference type="ChEBI" id="CHEBI:15378"/>
        <dbReference type="ChEBI" id="CHEBI:17544"/>
        <dbReference type="ChEBI" id="CHEBI:29985"/>
        <dbReference type="ChEBI" id="CHEBI:30616"/>
        <dbReference type="ChEBI" id="CHEBI:43474"/>
        <dbReference type="ChEBI" id="CHEBI:58228"/>
        <dbReference type="ChEBI" id="CHEBI:58359"/>
        <dbReference type="ChEBI" id="CHEBI:456216"/>
        <dbReference type="EC" id="6.3.5.5"/>
    </reaction>
</comment>
<feature type="domain" description="ATP-grasp" evidence="17">
    <location>
        <begin position="660"/>
        <end position="847"/>
    </location>
</feature>
<evidence type="ECO:0000256" key="6">
    <source>
        <dbReference type="ARBA" id="ARBA00022605"/>
    </source>
</evidence>
<name>A0A1I2LWL2_9BACI</name>
<keyword evidence="8" id="KW-0677">Repeat</keyword>
<dbReference type="GO" id="GO:0005737">
    <property type="term" value="C:cytoplasm"/>
    <property type="evidence" value="ECO:0007669"/>
    <property type="project" value="TreeGrafter"/>
</dbReference>
<sequence>MSKKILVVGSGPIIIGQAAEFDYSGTQGCLALREEGYDVVLVNNNPATIMTDHTVADTVYCEPLTVSSLTAIIEKERPEALLAGLGGQTALNLAVELDKAEVLKKYNVELLGTSVESIQKGEDRELFRELMSELNQPVPESQVIVSVSEAKKFADRVGYPVISRPAYTLGGRGGGIAETESELKELIQNGLKASPIHQVIIEKSIAGFKEIEYEIMRDTNGTCISVCNMENFDPVGVHTGDSIVTAPSQTLSDQEYQMLRTASFDIVSALDVIGGCNVQLALDPHSKKYYVIEVNPRVSRSSALASKATGYPIAKLATKVALGYTLDQLQNPLTGHTYASFEPALDYAVVKFPRWPFDKFSEADRKLGTKMRATGEVMAIDRTLEGAFQKAVQSLDTVIPALTDLHEHLTLPTDLRYFAILELLRQGESIENIHKSTHIDLFFLNVLQNLVEMENTLASHTIESVPEGVLQLAKLYSFTDQSIAELLGCDENSLKDVRKSCGIIPAFKMVDTCAAEFEAATNYVYSTYAGVNEIKPLKGSKKALIIGSGPIRIGQGVEFDYSAVKAIESLQAAGWTTVMINNNPETVSTDYETADRLYFDPIKKEVIASIVEHEDIDLVFTQFGGQTAINMAEELEEAGIPLAGVSTDMLDGLEDRDRFYSSLKELNIPHVEGSTCHTKNEALKAASHYSYPILCRPSYVIGGQGMVKVKNEKELKQALQDTDDRHYPIVLDQFMTGKEVEVDLVADGERIFIPEVMEHIEPAGVHSGDSMAVFPSSLPAYVKEAVTDYSEKIVRHSKYKGIMNIQFLWSGEKVYVLEVNPRSSRTVPIISKVSGISLVDLAVRLLIEDPTCDLATVPSPSWSHVAVKYPLFSSHALPEIDHKLGANMQSTGEGMCLGRTVPEALAKVFSHLPDIQLNPESCFIDADNADEDQDKPRFEEWIQTDEAAIYVNDQITPEAKERRIQALKYGITVFSEPSTFDAYLQSLTVKNAKPTPLPGNITEGVR</sequence>
<dbReference type="PANTHER" id="PTHR11405">
    <property type="entry name" value="CARBAMOYLTRANSFERASE FAMILY MEMBER"/>
    <property type="match status" value="1"/>
</dbReference>
<keyword evidence="10 16" id="KW-0067">ATP-binding</keyword>
<evidence type="ECO:0000256" key="5">
    <source>
        <dbReference type="ARBA" id="ARBA00022598"/>
    </source>
</evidence>
<dbReference type="PANTHER" id="PTHR11405:SF53">
    <property type="entry name" value="CARBAMOYL-PHOSPHATE SYNTHASE [AMMONIA], MITOCHONDRIAL"/>
    <property type="match status" value="1"/>
</dbReference>
<organism evidence="18 19">
    <name type="scientific">Halobacillus alkaliphilus</name>
    <dbReference type="NCBI Taxonomy" id="396056"/>
    <lineage>
        <taxon>Bacteria</taxon>
        <taxon>Bacillati</taxon>
        <taxon>Bacillota</taxon>
        <taxon>Bacilli</taxon>
        <taxon>Bacillales</taxon>
        <taxon>Bacillaceae</taxon>
        <taxon>Halobacillus</taxon>
    </lineage>
</organism>
<evidence type="ECO:0000256" key="2">
    <source>
        <dbReference type="ARBA" id="ARBA00005077"/>
    </source>
</evidence>
<dbReference type="GO" id="GO:0004088">
    <property type="term" value="F:carbamoyl-phosphate synthase (glutamine-hydrolyzing) activity"/>
    <property type="evidence" value="ECO:0007669"/>
    <property type="project" value="UniProtKB-EC"/>
</dbReference>
<dbReference type="NCBIfam" id="NF003671">
    <property type="entry name" value="PRK05294.1"/>
    <property type="match status" value="1"/>
</dbReference>
<reference evidence="19" key="1">
    <citation type="submission" date="2016-10" db="EMBL/GenBank/DDBJ databases">
        <authorList>
            <person name="Varghese N."/>
            <person name="Submissions S."/>
        </authorList>
    </citation>
    <scope>NUCLEOTIDE SEQUENCE [LARGE SCALE GENOMIC DNA]</scope>
    <source>
        <strain evidence="19">FP5</strain>
    </source>
</reference>
<dbReference type="PROSITE" id="PS00867">
    <property type="entry name" value="CPSASE_2"/>
    <property type="match status" value="2"/>
</dbReference>
<dbReference type="InterPro" id="IPR016185">
    <property type="entry name" value="PreATP-grasp_dom_sf"/>
</dbReference>
<dbReference type="NCBIfam" id="TIGR01369">
    <property type="entry name" value="CPSaseII_lrg"/>
    <property type="match status" value="1"/>
</dbReference>
<dbReference type="GO" id="GO:0046872">
    <property type="term" value="F:metal ion binding"/>
    <property type="evidence" value="ECO:0007669"/>
    <property type="project" value="UniProtKB-KW"/>
</dbReference>
<evidence type="ECO:0000256" key="13">
    <source>
        <dbReference type="ARBA" id="ARBA00023211"/>
    </source>
</evidence>
<feature type="domain" description="ATP-grasp" evidence="17">
    <location>
        <begin position="128"/>
        <end position="322"/>
    </location>
</feature>
<dbReference type="InterPro" id="IPR005479">
    <property type="entry name" value="CPAse_ATP-bd"/>
</dbReference>
<evidence type="ECO:0000256" key="15">
    <source>
        <dbReference type="ARBA" id="ARBA00048816"/>
    </source>
</evidence>
<keyword evidence="7" id="KW-0479">Metal-binding</keyword>
<evidence type="ECO:0000313" key="19">
    <source>
        <dbReference type="Proteomes" id="UP000198897"/>
    </source>
</evidence>
<dbReference type="GO" id="GO:0006221">
    <property type="term" value="P:pyrimidine nucleotide biosynthetic process"/>
    <property type="evidence" value="ECO:0007669"/>
    <property type="project" value="UniProtKB-KW"/>
</dbReference>
<proteinExistence type="inferred from homology"/>
<dbReference type="InterPro" id="IPR011761">
    <property type="entry name" value="ATP-grasp"/>
</dbReference>
<dbReference type="Pfam" id="PF25596">
    <property type="entry name" value="CPSase_L_D1"/>
    <property type="match status" value="2"/>
</dbReference>
<dbReference type="AlphaFoldDB" id="A0A1I2LWL2"/>
<dbReference type="NCBIfam" id="NF009455">
    <property type="entry name" value="PRK12815.1"/>
    <property type="match status" value="1"/>
</dbReference>
<comment type="catalytic activity">
    <reaction evidence="14">
        <text>hydrogencarbonate + NH4(+) + 2 ATP = carbamoyl phosphate + 2 ADP + phosphate + 2 H(+)</text>
        <dbReference type="Rhea" id="RHEA:18029"/>
        <dbReference type="ChEBI" id="CHEBI:15378"/>
        <dbReference type="ChEBI" id="CHEBI:17544"/>
        <dbReference type="ChEBI" id="CHEBI:28938"/>
        <dbReference type="ChEBI" id="CHEBI:30616"/>
        <dbReference type="ChEBI" id="CHEBI:43474"/>
        <dbReference type="ChEBI" id="CHEBI:58228"/>
        <dbReference type="ChEBI" id="CHEBI:456216"/>
        <dbReference type="EC" id="6.3.4.16"/>
    </reaction>
</comment>
<dbReference type="FunFam" id="3.30.470.20:FF:000026">
    <property type="entry name" value="Carbamoyl-phosphate synthase large chain"/>
    <property type="match status" value="1"/>
</dbReference>
<dbReference type="FunFam" id="3.40.50.20:FF:000001">
    <property type="entry name" value="Carbamoyl-phosphate synthase large chain"/>
    <property type="match status" value="2"/>
</dbReference>
<dbReference type="OrthoDB" id="9804197at2"/>
<dbReference type="Proteomes" id="UP000198897">
    <property type="component" value="Unassembled WGS sequence"/>
</dbReference>
<keyword evidence="6" id="KW-0028">Amino-acid biosynthesis</keyword>
<keyword evidence="11" id="KW-0460">Magnesium</keyword>
<comment type="pathway">
    <text evidence="2">Amino-acid biosynthesis; L-arginine biosynthesis; carbamoyl phosphate from bicarbonate: step 1/1.</text>
</comment>
<dbReference type="FunFam" id="3.30.470.20:FF:000001">
    <property type="entry name" value="Carbamoyl-phosphate synthase large chain"/>
    <property type="match status" value="1"/>
</dbReference>
<comment type="cofactor">
    <cofactor evidence="1">
        <name>Mn(2+)</name>
        <dbReference type="ChEBI" id="CHEBI:29035"/>
    </cofactor>
</comment>
<dbReference type="SUPFAM" id="SSF56059">
    <property type="entry name" value="Glutathione synthetase ATP-binding domain-like"/>
    <property type="match status" value="2"/>
</dbReference>
<dbReference type="Gene3D" id="3.40.50.20">
    <property type="match status" value="2"/>
</dbReference>
<dbReference type="InterPro" id="IPR005480">
    <property type="entry name" value="CPSase_lsu_oligo"/>
</dbReference>
<evidence type="ECO:0000256" key="14">
    <source>
        <dbReference type="ARBA" id="ARBA00047359"/>
    </source>
</evidence>
<dbReference type="PRINTS" id="PR00098">
    <property type="entry name" value="CPSASE"/>
</dbReference>
<keyword evidence="5" id="KW-0436">Ligase</keyword>
<dbReference type="InterPro" id="IPR058047">
    <property type="entry name" value="CPSase_preATP-grasp"/>
</dbReference>